<evidence type="ECO:0000256" key="1">
    <source>
        <dbReference type="ARBA" id="ARBA00001974"/>
    </source>
</evidence>
<dbReference type="PROSITE" id="PS00197">
    <property type="entry name" value="2FE2S_FER_1"/>
    <property type="match status" value="1"/>
</dbReference>
<proteinExistence type="predicted"/>
<dbReference type="Pfam" id="PF00175">
    <property type="entry name" value="NAD_binding_1"/>
    <property type="match status" value="1"/>
</dbReference>
<dbReference type="InterPro" id="IPR039261">
    <property type="entry name" value="FNR_nucleotide-bd"/>
</dbReference>
<keyword evidence="12" id="KW-1185">Reference proteome</keyword>
<feature type="compositionally biased region" description="Basic and acidic residues" evidence="8">
    <location>
        <begin position="37"/>
        <end position="49"/>
    </location>
</feature>
<dbReference type="InterPro" id="IPR001041">
    <property type="entry name" value="2Fe-2S_ferredoxin-type"/>
</dbReference>
<comment type="caution">
    <text evidence="11">The sequence shown here is derived from an EMBL/GenBank/DDBJ whole genome shotgun (WGS) entry which is preliminary data.</text>
</comment>
<dbReference type="EC" id="1.-.-.-" evidence="11"/>
<evidence type="ECO:0000256" key="6">
    <source>
        <dbReference type="ARBA" id="ARBA00023004"/>
    </source>
</evidence>
<keyword evidence="5 11" id="KW-0560">Oxidoreductase</keyword>
<name>A0ABU2L3I6_9ACTN</name>
<dbReference type="InterPro" id="IPR006058">
    <property type="entry name" value="2Fe2S_fd_BS"/>
</dbReference>
<protein>
    <submittedName>
        <fullName evidence="11">PDR/VanB family oxidoreductase</fullName>
        <ecNumber evidence="11">1.-.-.-</ecNumber>
    </submittedName>
</protein>
<reference evidence="12" key="1">
    <citation type="submission" date="2023-07" db="EMBL/GenBank/DDBJ databases">
        <title>30 novel species of actinomycetes from the DSMZ collection.</title>
        <authorList>
            <person name="Nouioui I."/>
        </authorList>
    </citation>
    <scope>NUCLEOTIDE SEQUENCE [LARGE SCALE GENOMIC DNA]</scope>
    <source>
        <strain evidence="12">DSM 44917</strain>
    </source>
</reference>
<keyword evidence="4" id="KW-0479">Metal-binding</keyword>
<keyword evidence="7" id="KW-0411">Iron-sulfur</keyword>
<dbReference type="SUPFAM" id="SSF52343">
    <property type="entry name" value="Ferredoxin reductase-like, C-terminal NADP-linked domain"/>
    <property type="match status" value="1"/>
</dbReference>
<dbReference type="CDD" id="cd00207">
    <property type="entry name" value="fer2"/>
    <property type="match status" value="1"/>
</dbReference>
<dbReference type="PRINTS" id="PR00409">
    <property type="entry name" value="PHDIOXRDTASE"/>
</dbReference>
<comment type="cofactor">
    <cofactor evidence="1">
        <name>FAD</name>
        <dbReference type="ChEBI" id="CHEBI:57692"/>
    </cofactor>
</comment>
<dbReference type="PANTHER" id="PTHR47354">
    <property type="entry name" value="NADH OXIDOREDUCTASE HCR"/>
    <property type="match status" value="1"/>
</dbReference>
<dbReference type="Gene3D" id="3.40.50.80">
    <property type="entry name" value="Nucleotide-binding domain of ferredoxin-NADP reductase (FNR) module"/>
    <property type="match status" value="1"/>
</dbReference>
<dbReference type="Proteomes" id="UP001183388">
    <property type="component" value="Unassembled WGS sequence"/>
</dbReference>
<feature type="region of interest" description="Disordered" evidence="8">
    <location>
        <begin position="1"/>
        <end position="49"/>
    </location>
</feature>
<dbReference type="PROSITE" id="PS51384">
    <property type="entry name" value="FAD_FR"/>
    <property type="match status" value="1"/>
</dbReference>
<dbReference type="InterPro" id="IPR017938">
    <property type="entry name" value="Riboflavin_synthase-like_b-brl"/>
</dbReference>
<dbReference type="Pfam" id="PF00111">
    <property type="entry name" value="Fer2"/>
    <property type="match status" value="1"/>
</dbReference>
<evidence type="ECO:0000313" key="11">
    <source>
        <dbReference type="EMBL" id="MDT0305878.1"/>
    </source>
</evidence>
<dbReference type="RefSeq" id="WP_311628792.1">
    <property type="nucleotide sequence ID" value="NZ_JAVREN010000003.1"/>
</dbReference>
<accession>A0ABU2L3I6</accession>
<dbReference type="Gene3D" id="2.40.30.10">
    <property type="entry name" value="Translation factors"/>
    <property type="match status" value="1"/>
</dbReference>
<keyword evidence="3" id="KW-0001">2Fe-2S</keyword>
<gene>
    <name evidence="11" type="ORF">RM780_02730</name>
</gene>
<dbReference type="PANTHER" id="PTHR47354:SF1">
    <property type="entry name" value="CARNITINE MONOOXYGENASE REDUCTASE SUBUNIT"/>
    <property type="match status" value="1"/>
</dbReference>
<dbReference type="InterPro" id="IPR001433">
    <property type="entry name" value="OxRdtase_FAD/NAD-bd"/>
</dbReference>
<dbReference type="InterPro" id="IPR050415">
    <property type="entry name" value="MRET"/>
</dbReference>
<evidence type="ECO:0000313" key="12">
    <source>
        <dbReference type="Proteomes" id="UP001183388"/>
    </source>
</evidence>
<dbReference type="InterPro" id="IPR017927">
    <property type="entry name" value="FAD-bd_FR_type"/>
</dbReference>
<dbReference type="SUPFAM" id="SSF63380">
    <property type="entry name" value="Riboflavin synthase domain-like"/>
    <property type="match status" value="1"/>
</dbReference>
<dbReference type="InterPro" id="IPR036010">
    <property type="entry name" value="2Fe-2S_ferredoxin-like_sf"/>
</dbReference>
<feature type="domain" description="FAD-binding FR-type" evidence="10">
    <location>
        <begin position="78"/>
        <end position="180"/>
    </location>
</feature>
<feature type="compositionally biased region" description="Pro residues" evidence="8">
    <location>
        <begin position="1"/>
        <end position="11"/>
    </location>
</feature>
<feature type="compositionally biased region" description="Low complexity" evidence="8">
    <location>
        <begin position="12"/>
        <end position="36"/>
    </location>
</feature>
<dbReference type="Gene3D" id="3.10.20.30">
    <property type="match status" value="1"/>
</dbReference>
<evidence type="ECO:0000259" key="10">
    <source>
        <dbReference type="PROSITE" id="PS51384"/>
    </source>
</evidence>
<sequence length="393" mass="41832">MDSNAPQPPAGTGPHAGTGPPVATAVDPAPAAATAAWRDDEGPRPDRPDRMARFLHSFTDAYLRLVTRGDHYANRAPRPPLALVVAARETLAEDVVTLRLTAPGGTPLPRWQPGAHLDLRLPSGRVRQYSLCGDPADPYAYRIAVRRIEAGGGGSAEVHEALREGARISARGPRNAFPFAAEPAVLLIAGGIGITPILPMAREAARRGLDWRLVHAGRSRASLPFAAALARLSEGHPGRVTVLSDEEDGAPDGPGLLARAPRPGSAVYCCGPAPMLEAVRGAFDDSGAAALHFERFAPEPVVNGRPFTLRLRRSGTELPVPADRSALDVLRERDPATPYSCRQGFCGTCEQRVLGGGPVEHRDRRLTAEERAEGRMLVCVSRAPEGARLELDL</sequence>
<feature type="domain" description="2Fe-2S ferredoxin-type" evidence="9">
    <location>
        <begin position="305"/>
        <end position="393"/>
    </location>
</feature>
<evidence type="ECO:0000259" key="9">
    <source>
        <dbReference type="PROSITE" id="PS51085"/>
    </source>
</evidence>
<dbReference type="SUPFAM" id="SSF54292">
    <property type="entry name" value="2Fe-2S ferredoxin-like"/>
    <property type="match status" value="1"/>
</dbReference>
<keyword evidence="2" id="KW-0285">Flavoprotein</keyword>
<dbReference type="EMBL" id="JAVREN010000003">
    <property type="protein sequence ID" value="MDT0305878.1"/>
    <property type="molecule type" value="Genomic_DNA"/>
</dbReference>
<dbReference type="CDD" id="cd06185">
    <property type="entry name" value="PDR_like"/>
    <property type="match status" value="1"/>
</dbReference>
<dbReference type="GO" id="GO:0016491">
    <property type="term" value="F:oxidoreductase activity"/>
    <property type="evidence" value="ECO:0007669"/>
    <property type="project" value="UniProtKB-KW"/>
</dbReference>
<keyword evidence="6" id="KW-0408">Iron</keyword>
<evidence type="ECO:0000256" key="5">
    <source>
        <dbReference type="ARBA" id="ARBA00023002"/>
    </source>
</evidence>
<dbReference type="InterPro" id="IPR012675">
    <property type="entry name" value="Beta-grasp_dom_sf"/>
</dbReference>
<dbReference type="PROSITE" id="PS51085">
    <property type="entry name" value="2FE2S_FER_2"/>
    <property type="match status" value="1"/>
</dbReference>
<evidence type="ECO:0000256" key="2">
    <source>
        <dbReference type="ARBA" id="ARBA00022630"/>
    </source>
</evidence>
<evidence type="ECO:0000256" key="7">
    <source>
        <dbReference type="ARBA" id="ARBA00023014"/>
    </source>
</evidence>
<evidence type="ECO:0000256" key="8">
    <source>
        <dbReference type="SAM" id="MobiDB-lite"/>
    </source>
</evidence>
<evidence type="ECO:0000256" key="3">
    <source>
        <dbReference type="ARBA" id="ARBA00022714"/>
    </source>
</evidence>
<organism evidence="11 12">
    <name type="scientific">Streptomyces boetiae</name>
    <dbReference type="NCBI Taxonomy" id="3075541"/>
    <lineage>
        <taxon>Bacteria</taxon>
        <taxon>Bacillati</taxon>
        <taxon>Actinomycetota</taxon>
        <taxon>Actinomycetes</taxon>
        <taxon>Kitasatosporales</taxon>
        <taxon>Streptomycetaceae</taxon>
        <taxon>Streptomyces</taxon>
    </lineage>
</organism>
<evidence type="ECO:0000256" key="4">
    <source>
        <dbReference type="ARBA" id="ARBA00022723"/>
    </source>
</evidence>